<evidence type="ECO:0000313" key="2">
    <source>
        <dbReference type="Proteomes" id="UP000265520"/>
    </source>
</evidence>
<reference evidence="1 2" key="1">
    <citation type="journal article" date="2018" name="Front. Plant Sci.">
        <title>Red Clover (Trifolium pratense) and Zigzag Clover (T. medium) - A Picture of Genomic Similarities and Differences.</title>
        <authorList>
            <person name="Dluhosova J."/>
            <person name="Istvanek J."/>
            <person name="Nedelnik J."/>
            <person name="Repkova J."/>
        </authorList>
    </citation>
    <scope>NUCLEOTIDE SEQUENCE [LARGE SCALE GENOMIC DNA]</scope>
    <source>
        <strain evidence="2">cv. 10/8</strain>
        <tissue evidence="1">Leaf</tissue>
    </source>
</reference>
<dbReference type="AlphaFoldDB" id="A0A392NW81"/>
<keyword evidence="2" id="KW-1185">Reference proteome</keyword>
<evidence type="ECO:0000313" key="1">
    <source>
        <dbReference type="EMBL" id="MCI04073.1"/>
    </source>
</evidence>
<proteinExistence type="predicted"/>
<organism evidence="1 2">
    <name type="scientific">Trifolium medium</name>
    <dbReference type="NCBI Taxonomy" id="97028"/>
    <lineage>
        <taxon>Eukaryota</taxon>
        <taxon>Viridiplantae</taxon>
        <taxon>Streptophyta</taxon>
        <taxon>Embryophyta</taxon>
        <taxon>Tracheophyta</taxon>
        <taxon>Spermatophyta</taxon>
        <taxon>Magnoliopsida</taxon>
        <taxon>eudicotyledons</taxon>
        <taxon>Gunneridae</taxon>
        <taxon>Pentapetalae</taxon>
        <taxon>rosids</taxon>
        <taxon>fabids</taxon>
        <taxon>Fabales</taxon>
        <taxon>Fabaceae</taxon>
        <taxon>Papilionoideae</taxon>
        <taxon>50 kb inversion clade</taxon>
        <taxon>NPAAA clade</taxon>
        <taxon>Hologalegina</taxon>
        <taxon>IRL clade</taxon>
        <taxon>Trifolieae</taxon>
        <taxon>Trifolium</taxon>
    </lineage>
</organism>
<dbReference type="EMBL" id="LXQA010054215">
    <property type="protein sequence ID" value="MCI04073.1"/>
    <property type="molecule type" value="Genomic_DNA"/>
</dbReference>
<comment type="caution">
    <text evidence="1">The sequence shown here is derived from an EMBL/GenBank/DDBJ whole genome shotgun (WGS) entry which is preliminary data.</text>
</comment>
<protein>
    <submittedName>
        <fullName evidence="1">Uncharacterized protein</fullName>
    </submittedName>
</protein>
<sequence length="66" mass="7112">MVKRICLDPTIIEEFCSQGPYFTPSKSIEFLKDLIVTPPNAPGKSGGKDDVGGAVKRNLSKVFDGV</sequence>
<accession>A0A392NW81</accession>
<dbReference type="Proteomes" id="UP000265520">
    <property type="component" value="Unassembled WGS sequence"/>
</dbReference>
<name>A0A392NW81_9FABA</name>